<keyword evidence="9 11" id="KW-0472">Membrane</keyword>
<dbReference type="Proteomes" id="UP001652625">
    <property type="component" value="Chromosome 07"/>
</dbReference>
<feature type="transmembrane region" description="Helical" evidence="11">
    <location>
        <begin position="483"/>
        <end position="506"/>
    </location>
</feature>
<keyword evidence="4" id="KW-1003">Cell membrane</keyword>
<gene>
    <name evidence="13" type="primary">LOC100202150</name>
</gene>
<evidence type="ECO:0000256" key="6">
    <source>
        <dbReference type="ARBA" id="ARBA00022781"/>
    </source>
</evidence>
<feature type="transmembrane region" description="Helical" evidence="11">
    <location>
        <begin position="272"/>
        <end position="292"/>
    </location>
</feature>
<evidence type="ECO:0000256" key="3">
    <source>
        <dbReference type="ARBA" id="ARBA00022448"/>
    </source>
</evidence>
<feature type="transmembrane region" description="Helical" evidence="11">
    <location>
        <begin position="109"/>
        <end position="130"/>
    </location>
</feature>
<proteinExistence type="inferred from homology"/>
<evidence type="ECO:0000256" key="5">
    <source>
        <dbReference type="ARBA" id="ARBA00022692"/>
    </source>
</evidence>
<dbReference type="Pfam" id="PF03189">
    <property type="entry name" value="Otopetrin"/>
    <property type="match status" value="2"/>
</dbReference>
<name>A0ABM4C6I9_HYDVU</name>
<evidence type="ECO:0000256" key="4">
    <source>
        <dbReference type="ARBA" id="ARBA00022475"/>
    </source>
</evidence>
<dbReference type="InterPro" id="IPR004878">
    <property type="entry name" value="Otopetrin"/>
</dbReference>
<feature type="transmembrane region" description="Helical" evidence="11">
    <location>
        <begin position="455"/>
        <end position="477"/>
    </location>
</feature>
<evidence type="ECO:0000256" key="8">
    <source>
        <dbReference type="ARBA" id="ARBA00023065"/>
    </source>
</evidence>
<organism evidence="12 13">
    <name type="scientific">Hydra vulgaris</name>
    <name type="common">Hydra</name>
    <name type="synonym">Hydra attenuata</name>
    <dbReference type="NCBI Taxonomy" id="6087"/>
    <lineage>
        <taxon>Eukaryota</taxon>
        <taxon>Metazoa</taxon>
        <taxon>Cnidaria</taxon>
        <taxon>Hydrozoa</taxon>
        <taxon>Hydroidolina</taxon>
        <taxon>Anthoathecata</taxon>
        <taxon>Aplanulata</taxon>
        <taxon>Hydridae</taxon>
        <taxon>Hydra</taxon>
    </lineage>
</organism>
<evidence type="ECO:0000256" key="10">
    <source>
        <dbReference type="ARBA" id="ARBA00023303"/>
    </source>
</evidence>
<feature type="transmembrane region" description="Helical" evidence="11">
    <location>
        <begin position="151"/>
        <end position="174"/>
    </location>
</feature>
<evidence type="ECO:0000256" key="1">
    <source>
        <dbReference type="ARBA" id="ARBA00004651"/>
    </source>
</evidence>
<keyword evidence="3" id="KW-0813">Transport</keyword>
<evidence type="ECO:0000313" key="13">
    <source>
        <dbReference type="RefSeq" id="XP_065657186.1"/>
    </source>
</evidence>
<evidence type="ECO:0000256" key="7">
    <source>
        <dbReference type="ARBA" id="ARBA00022989"/>
    </source>
</evidence>
<feature type="transmembrane region" description="Helical" evidence="11">
    <location>
        <begin position="77"/>
        <end position="97"/>
    </location>
</feature>
<dbReference type="GeneID" id="100202150"/>
<comment type="subcellular location">
    <subcellularLocation>
        <location evidence="1">Cell membrane</location>
        <topology evidence="1">Multi-pass membrane protein</topology>
    </subcellularLocation>
</comment>
<accession>A0ABM4C6I9</accession>
<evidence type="ECO:0000256" key="2">
    <source>
        <dbReference type="ARBA" id="ARBA00006513"/>
    </source>
</evidence>
<dbReference type="RefSeq" id="XP_065657186.1">
    <property type="nucleotide sequence ID" value="XM_065801114.1"/>
</dbReference>
<evidence type="ECO:0000256" key="9">
    <source>
        <dbReference type="ARBA" id="ARBA00023136"/>
    </source>
</evidence>
<feature type="transmembrane region" description="Helical" evidence="11">
    <location>
        <begin position="417"/>
        <end position="435"/>
    </location>
</feature>
<dbReference type="PANTHER" id="PTHR21522">
    <property type="entry name" value="PROTON CHANNEL OTOP"/>
    <property type="match status" value="1"/>
</dbReference>
<protein>
    <submittedName>
        <fullName evidence="13">Proton channel OtopLc</fullName>
    </submittedName>
</protein>
<reference evidence="13" key="1">
    <citation type="submission" date="2025-08" db="UniProtKB">
        <authorList>
            <consortium name="RefSeq"/>
        </authorList>
    </citation>
    <scope>IDENTIFICATION</scope>
</reference>
<keyword evidence="8" id="KW-0406">Ion transport</keyword>
<keyword evidence="6" id="KW-0375">Hydrogen ion transport</keyword>
<evidence type="ECO:0000256" key="11">
    <source>
        <dbReference type="SAM" id="Phobius"/>
    </source>
</evidence>
<keyword evidence="10" id="KW-0407">Ion channel</keyword>
<keyword evidence="7 11" id="KW-1133">Transmembrane helix</keyword>
<keyword evidence="12" id="KW-1185">Reference proteome</keyword>
<evidence type="ECO:0000313" key="12">
    <source>
        <dbReference type="Proteomes" id="UP001652625"/>
    </source>
</evidence>
<sequence length="596" mass="67933">MKHNDILTIKKLKLIMDGDQKHYNHDINNSVDNSQNSYVNNKQKNECTNKFFMLLMYLLEPILPSDGTKSDGRIASVVYLICLTTAGIVMNITAWLQNDSNIVGITTDHIDGFLITCILPALIWISYIFCKKNDRKTVDFISTLPHSHRPLMAGAYVFGAGSSVMDILHISFYLQCSSNISSLFFSLFKAVFILTQILFLRKFANATWHKSQNIRLVLFHILGTNICIWFRALFSHAELLFKSAEEAAPGHRFWCGADNVPMSRIWSISEPYLYPFTMEYSLIAGGMLYTMWSGMRDLDPDPQDIYIYDEIHNDAEGDDKDRNMKDFPDDSSGYLGSACSPSLSRSQSHISLYSRISNQSICKSCLEIHESHEITDTKKPSSDPGFLLGILLSILLFISVAFLWIDKDSFHALKFYYIYQITLHSITIVCLWMILKALQSQRPSWYPYKSDDSLLIVSFTGVFLYSGLSFTAAVTEIQYFEGIGIFSLVKSILVLIESMLQVTTIVKAMRFRPSLMTGTHEELVRQGALFLMTTNLALWGQDSFFELRNLSTTPVQTKLFGETAWRAITIFAYPLCIFFRFHSGACLFEVWSSFKQ</sequence>
<feature type="transmembrane region" description="Helical" evidence="11">
    <location>
        <begin position="386"/>
        <end position="405"/>
    </location>
</feature>
<feature type="transmembrane region" description="Helical" evidence="11">
    <location>
        <begin position="213"/>
        <end position="234"/>
    </location>
</feature>
<keyword evidence="5 11" id="KW-0812">Transmembrane</keyword>
<comment type="similarity">
    <text evidence="2">Belongs to the otopetrin family.</text>
</comment>
<feature type="transmembrane region" description="Helical" evidence="11">
    <location>
        <begin position="180"/>
        <end position="201"/>
    </location>
</feature>
<dbReference type="PANTHER" id="PTHR21522:SF32">
    <property type="entry name" value="OTOPETRIN-2"/>
    <property type="match status" value="1"/>
</dbReference>